<dbReference type="Proteomes" id="UP000480943">
    <property type="component" value="Unassembled WGS sequence"/>
</dbReference>
<reference evidence="2 4" key="1">
    <citation type="submission" date="2019-09" db="EMBL/GenBank/DDBJ databases">
        <title>Photobacterium damselae subsp. damselae CDC-2227-81, a human clinical isolate.</title>
        <authorList>
            <person name="Osorio C.R."/>
        </authorList>
    </citation>
    <scope>NUCLEOTIDE SEQUENCE [LARGE SCALE GENOMIC DNA]</scope>
    <source>
        <strain evidence="2 4">CDC-2227-81</strain>
    </source>
</reference>
<reference evidence="3 5" key="2">
    <citation type="submission" date="2020-06" db="EMBL/GenBank/DDBJ databases">
        <title>Photobacterium damselae subsp. damselae comparative genomics.</title>
        <authorList>
            <person name="Osorio C.R."/>
        </authorList>
    </citation>
    <scope>NUCLEOTIDE SEQUENCE [LARGE SCALE GENOMIC DNA]</scope>
    <source>
        <strain evidence="3 5">TW250/03</strain>
    </source>
</reference>
<keyword evidence="1" id="KW-0812">Transmembrane</keyword>
<protein>
    <submittedName>
        <fullName evidence="3">Uncharacterized protein</fullName>
    </submittedName>
</protein>
<dbReference type="EMBL" id="JABXOR010000842">
    <property type="protein sequence ID" value="NVP01232.1"/>
    <property type="molecule type" value="Genomic_DNA"/>
</dbReference>
<dbReference type="KEGG" id="pds:CAY62_14860"/>
<sequence length="86" mass="9596">MRNLIAGFIAVVIGMFTLFFAAIMGLFVSVAALITKPFLKRKLAYADYAYQEQGFTDSRFGDARQEKTSASSNVIDGEFEDITDRK</sequence>
<evidence type="ECO:0000313" key="3">
    <source>
        <dbReference type="EMBL" id="NVP01232.1"/>
    </source>
</evidence>
<dbReference type="RefSeq" id="WP_005305530.1">
    <property type="nucleotide sequence ID" value="NZ_AP026781.1"/>
</dbReference>
<name>A0A1C3DTJ4_PHODD</name>
<keyword evidence="1" id="KW-1133">Transmembrane helix</keyword>
<organism evidence="3 5">
    <name type="scientific">Photobacterium damselae subsp. damselae</name>
    <name type="common">Listonella damsela</name>
    <dbReference type="NCBI Taxonomy" id="85581"/>
    <lineage>
        <taxon>Bacteria</taxon>
        <taxon>Pseudomonadati</taxon>
        <taxon>Pseudomonadota</taxon>
        <taxon>Gammaproteobacteria</taxon>
        <taxon>Vibrionales</taxon>
        <taxon>Vibrionaceae</taxon>
        <taxon>Photobacterium</taxon>
    </lineage>
</organism>
<evidence type="ECO:0000313" key="4">
    <source>
        <dbReference type="Proteomes" id="UP000480943"/>
    </source>
</evidence>
<evidence type="ECO:0000256" key="1">
    <source>
        <dbReference type="SAM" id="Phobius"/>
    </source>
</evidence>
<accession>A0A1C3DTJ4</accession>
<comment type="caution">
    <text evidence="3">The sequence shown here is derived from an EMBL/GenBank/DDBJ whole genome shotgun (WGS) entry which is preliminary data.</text>
</comment>
<proteinExistence type="predicted"/>
<dbReference type="Proteomes" id="UP000533429">
    <property type="component" value="Unassembled WGS sequence"/>
</dbReference>
<dbReference type="EMBL" id="VZUQ01000011">
    <property type="protein sequence ID" value="KAB1186030.1"/>
    <property type="molecule type" value="Genomic_DNA"/>
</dbReference>
<evidence type="ECO:0000313" key="2">
    <source>
        <dbReference type="EMBL" id="KAB1186030.1"/>
    </source>
</evidence>
<evidence type="ECO:0000313" key="5">
    <source>
        <dbReference type="Proteomes" id="UP000533429"/>
    </source>
</evidence>
<feature type="transmembrane region" description="Helical" evidence="1">
    <location>
        <begin position="6"/>
        <end position="34"/>
    </location>
</feature>
<gene>
    <name evidence="2" type="ORF">F6450_00610</name>
    <name evidence="3" type="ORF">HWA77_13530</name>
</gene>
<dbReference type="AlphaFoldDB" id="A0A1C3DTJ4"/>
<keyword evidence="1" id="KW-0472">Membrane</keyword>